<evidence type="ECO:0000256" key="1">
    <source>
        <dbReference type="SAM" id="MobiDB-lite"/>
    </source>
</evidence>
<feature type="compositionally biased region" description="Acidic residues" evidence="1">
    <location>
        <begin position="53"/>
        <end position="74"/>
    </location>
</feature>
<name>A0AAN7Q8Z6_9COLE</name>
<sequence>MSTNMNIPDKMNPDDPRFVNWAQNLLNLDDENLEFEESNGDFRDKEDVKEFAEESSDEDYFQNEGFSSEDEPEGATENKEEFYFGRNKFKWRKEEPLVNVRTRKHNIVITLPGLRAKARNE</sequence>
<dbReference type="AlphaFoldDB" id="A0AAN7Q8Z6"/>
<keyword evidence="3" id="KW-1185">Reference proteome</keyword>
<gene>
    <name evidence="2" type="ORF">RN001_006629</name>
</gene>
<feature type="region of interest" description="Disordered" evidence="1">
    <location>
        <begin position="51"/>
        <end position="78"/>
    </location>
</feature>
<reference evidence="3" key="1">
    <citation type="submission" date="2023-01" db="EMBL/GenBank/DDBJ databases">
        <title>Key to firefly adult light organ development and bioluminescence: homeobox transcription factors regulate luciferase expression and transportation to peroxisome.</title>
        <authorList>
            <person name="Fu X."/>
        </authorList>
    </citation>
    <scope>NUCLEOTIDE SEQUENCE [LARGE SCALE GENOMIC DNA]</scope>
</reference>
<evidence type="ECO:0000313" key="3">
    <source>
        <dbReference type="Proteomes" id="UP001353858"/>
    </source>
</evidence>
<protein>
    <submittedName>
        <fullName evidence="2">Uncharacterized protein</fullName>
    </submittedName>
</protein>
<evidence type="ECO:0000313" key="2">
    <source>
        <dbReference type="EMBL" id="KAK4883310.1"/>
    </source>
</evidence>
<dbReference type="Proteomes" id="UP001353858">
    <property type="component" value="Unassembled WGS sequence"/>
</dbReference>
<proteinExistence type="predicted"/>
<organism evidence="2 3">
    <name type="scientific">Aquatica leii</name>
    <dbReference type="NCBI Taxonomy" id="1421715"/>
    <lineage>
        <taxon>Eukaryota</taxon>
        <taxon>Metazoa</taxon>
        <taxon>Ecdysozoa</taxon>
        <taxon>Arthropoda</taxon>
        <taxon>Hexapoda</taxon>
        <taxon>Insecta</taxon>
        <taxon>Pterygota</taxon>
        <taxon>Neoptera</taxon>
        <taxon>Endopterygota</taxon>
        <taxon>Coleoptera</taxon>
        <taxon>Polyphaga</taxon>
        <taxon>Elateriformia</taxon>
        <taxon>Elateroidea</taxon>
        <taxon>Lampyridae</taxon>
        <taxon>Luciolinae</taxon>
        <taxon>Aquatica</taxon>
    </lineage>
</organism>
<comment type="caution">
    <text evidence="2">The sequence shown here is derived from an EMBL/GenBank/DDBJ whole genome shotgun (WGS) entry which is preliminary data.</text>
</comment>
<dbReference type="EMBL" id="JARPUR010000002">
    <property type="protein sequence ID" value="KAK4883310.1"/>
    <property type="molecule type" value="Genomic_DNA"/>
</dbReference>
<accession>A0AAN7Q8Z6</accession>